<evidence type="ECO:0000256" key="8">
    <source>
        <dbReference type="ARBA" id="ARBA00022989"/>
    </source>
</evidence>
<protein>
    <recommendedName>
        <fullName evidence="11">Biosynthetic peptidoglycan transglycosylase</fullName>
        <ecNumber evidence="11">2.4.99.28</ecNumber>
    </recommendedName>
    <alternativeName>
        <fullName evidence="11">Glycan polymerase</fullName>
    </alternativeName>
    <alternativeName>
        <fullName evidence="11">Peptidoglycan glycosyltransferase MtgA</fullName>
        <shortName evidence="11">PGT</shortName>
    </alternativeName>
</protein>
<name>A0A5M6DJS6_9BACT</name>
<feature type="domain" description="Glycosyl transferase family 51" evidence="12">
    <location>
        <begin position="58"/>
        <end position="221"/>
    </location>
</feature>
<dbReference type="HAMAP" id="MF_00766">
    <property type="entry name" value="PGT_MtgA"/>
    <property type="match status" value="1"/>
</dbReference>
<dbReference type="GO" id="GO:0009274">
    <property type="term" value="C:peptidoglycan-based cell wall"/>
    <property type="evidence" value="ECO:0007669"/>
    <property type="project" value="InterPro"/>
</dbReference>
<comment type="similarity">
    <text evidence="11">Belongs to the glycosyltransferase 51 family.</text>
</comment>
<dbReference type="GO" id="GO:0008955">
    <property type="term" value="F:peptidoglycan glycosyltransferase activity"/>
    <property type="evidence" value="ECO:0007669"/>
    <property type="project" value="UniProtKB-UniRule"/>
</dbReference>
<dbReference type="EC" id="2.4.99.28" evidence="11"/>
<evidence type="ECO:0000256" key="1">
    <source>
        <dbReference type="ARBA" id="ARBA00022475"/>
    </source>
</evidence>
<evidence type="ECO:0000256" key="4">
    <source>
        <dbReference type="ARBA" id="ARBA00022679"/>
    </source>
</evidence>
<keyword evidence="5 11" id="KW-0812">Transmembrane</keyword>
<evidence type="ECO:0000256" key="5">
    <source>
        <dbReference type="ARBA" id="ARBA00022692"/>
    </source>
</evidence>
<gene>
    <name evidence="11 13" type="primary">mtgA</name>
    <name evidence="13" type="ORF">F0145_07065</name>
</gene>
<reference evidence="13 14" key="1">
    <citation type="submission" date="2019-09" db="EMBL/GenBank/DDBJ databases">
        <title>Genome sequence and assembly of Adhaeribacter sp.</title>
        <authorList>
            <person name="Chhetri G."/>
        </authorList>
    </citation>
    <scope>NUCLEOTIDE SEQUENCE [LARGE SCALE GENOMIC DNA]</scope>
    <source>
        <strain evidence="13 14">DK36</strain>
    </source>
</reference>
<comment type="subcellular location">
    <subcellularLocation>
        <location evidence="11">Cell membrane</location>
        <topology evidence="11">Single-pass membrane protein</topology>
    </subcellularLocation>
</comment>
<keyword evidence="9 11" id="KW-0472">Membrane</keyword>
<dbReference type="PANTHER" id="PTHR30400">
    <property type="entry name" value="MONOFUNCTIONAL BIOSYNTHETIC PEPTIDOGLYCAN TRANSGLYCOSYLASE"/>
    <property type="match status" value="1"/>
</dbReference>
<dbReference type="InterPro" id="IPR023346">
    <property type="entry name" value="Lysozyme-like_dom_sf"/>
</dbReference>
<evidence type="ECO:0000256" key="9">
    <source>
        <dbReference type="ARBA" id="ARBA00023136"/>
    </source>
</evidence>
<keyword evidence="4 11" id="KW-0808">Transferase</keyword>
<dbReference type="UniPathway" id="UPA00219"/>
<comment type="catalytic activity">
    <reaction evidence="11">
        <text>[GlcNAc-(1-&gt;4)-Mur2Ac(oyl-L-Ala-gamma-D-Glu-L-Lys-D-Ala-D-Ala)](n)-di-trans,octa-cis-undecaprenyl diphosphate + beta-D-GlcNAc-(1-&gt;4)-Mur2Ac(oyl-L-Ala-gamma-D-Glu-L-Lys-D-Ala-D-Ala)-di-trans,octa-cis-undecaprenyl diphosphate = [GlcNAc-(1-&gt;4)-Mur2Ac(oyl-L-Ala-gamma-D-Glu-L-Lys-D-Ala-D-Ala)](n+1)-di-trans,octa-cis-undecaprenyl diphosphate + di-trans,octa-cis-undecaprenyl diphosphate + H(+)</text>
        <dbReference type="Rhea" id="RHEA:23708"/>
        <dbReference type="Rhea" id="RHEA-COMP:9602"/>
        <dbReference type="Rhea" id="RHEA-COMP:9603"/>
        <dbReference type="ChEBI" id="CHEBI:15378"/>
        <dbReference type="ChEBI" id="CHEBI:58405"/>
        <dbReference type="ChEBI" id="CHEBI:60033"/>
        <dbReference type="ChEBI" id="CHEBI:78435"/>
        <dbReference type="EC" id="2.4.99.28"/>
    </reaction>
</comment>
<comment type="function">
    <text evidence="11">Peptidoglycan polymerase that catalyzes glycan chain elongation from lipid-linked precursors.</text>
</comment>
<keyword evidence="8 11" id="KW-1133">Transmembrane helix</keyword>
<dbReference type="InterPro" id="IPR036950">
    <property type="entry name" value="PBP_transglycosylase"/>
</dbReference>
<feature type="transmembrane region" description="Helical" evidence="11">
    <location>
        <begin position="12"/>
        <end position="33"/>
    </location>
</feature>
<evidence type="ECO:0000313" key="13">
    <source>
        <dbReference type="EMBL" id="KAA5547703.1"/>
    </source>
</evidence>
<comment type="pathway">
    <text evidence="11">Cell wall biogenesis; peptidoglycan biosynthesis.</text>
</comment>
<evidence type="ECO:0000256" key="7">
    <source>
        <dbReference type="ARBA" id="ARBA00022984"/>
    </source>
</evidence>
<dbReference type="GO" id="GO:0071555">
    <property type="term" value="P:cell wall organization"/>
    <property type="evidence" value="ECO:0007669"/>
    <property type="project" value="UniProtKB-KW"/>
</dbReference>
<proteinExistence type="inferred from homology"/>
<organism evidence="13 14">
    <name type="scientific">Adhaeribacter rhizoryzae</name>
    <dbReference type="NCBI Taxonomy" id="2607907"/>
    <lineage>
        <taxon>Bacteria</taxon>
        <taxon>Pseudomonadati</taxon>
        <taxon>Bacteroidota</taxon>
        <taxon>Cytophagia</taxon>
        <taxon>Cytophagales</taxon>
        <taxon>Hymenobacteraceae</taxon>
        <taxon>Adhaeribacter</taxon>
    </lineage>
</organism>
<sequence>MKQLNLNIKALVIKLILTLFLGSVLWVLIYRWLPPPATLHMFKRRAAAGKQDLPNKTIQYTYVALEDITPNVPLAMIAAEDQLFLKHDGFDFKAMKGAFEHNQTSKKVAGGSTISQQVAKNVFLWHGRSYLRKGVEAYFTFLIELLWGKKRIMEVYLNIAEMGDRIFGIEEASRIYFKKAPKDLTPNQAALIASVLPNPVKYSVKNPSGAILRKRRRVVLNMRRLGGVAHVQSITAKNIK</sequence>
<evidence type="ECO:0000259" key="12">
    <source>
        <dbReference type="Pfam" id="PF00912"/>
    </source>
</evidence>
<keyword evidence="10 11" id="KW-0961">Cell wall biogenesis/degradation</keyword>
<evidence type="ECO:0000313" key="14">
    <source>
        <dbReference type="Proteomes" id="UP000323426"/>
    </source>
</evidence>
<evidence type="ECO:0000256" key="2">
    <source>
        <dbReference type="ARBA" id="ARBA00022519"/>
    </source>
</evidence>
<keyword evidence="6 11" id="KW-0133">Cell shape</keyword>
<keyword evidence="7 11" id="KW-0573">Peptidoglycan synthesis</keyword>
<dbReference type="GO" id="GO:0016763">
    <property type="term" value="F:pentosyltransferase activity"/>
    <property type="evidence" value="ECO:0007669"/>
    <property type="project" value="InterPro"/>
</dbReference>
<keyword evidence="14" id="KW-1185">Reference proteome</keyword>
<dbReference type="InterPro" id="IPR011812">
    <property type="entry name" value="Pep_trsgly"/>
</dbReference>
<comment type="caution">
    <text evidence="13">The sequence shown here is derived from an EMBL/GenBank/DDBJ whole genome shotgun (WGS) entry which is preliminary data.</text>
</comment>
<accession>A0A5M6DJS6</accession>
<dbReference type="Gene3D" id="1.10.3810.10">
    <property type="entry name" value="Biosynthetic peptidoglycan transglycosylase-like"/>
    <property type="match status" value="1"/>
</dbReference>
<dbReference type="EMBL" id="VWSF01000004">
    <property type="protein sequence ID" value="KAA5547703.1"/>
    <property type="molecule type" value="Genomic_DNA"/>
</dbReference>
<evidence type="ECO:0000256" key="10">
    <source>
        <dbReference type="ARBA" id="ARBA00023316"/>
    </source>
</evidence>
<dbReference type="InterPro" id="IPR001264">
    <property type="entry name" value="Glyco_trans_51"/>
</dbReference>
<dbReference type="Proteomes" id="UP000323426">
    <property type="component" value="Unassembled WGS sequence"/>
</dbReference>
<dbReference type="AlphaFoldDB" id="A0A5M6DJS6"/>
<evidence type="ECO:0000256" key="11">
    <source>
        <dbReference type="HAMAP-Rule" id="MF_00766"/>
    </source>
</evidence>
<dbReference type="GO" id="GO:0008360">
    <property type="term" value="P:regulation of cell shape"/>
    <property type="evidence" value="ECO:0007669"/>
    <property type="project" value="UniProtKB-KW"/>
</dbReference>
<dbReference type="GO" id="GO:0005886">
    <property type="term" value="C:plasma membrane"/>
    <property type="evidence" value="ECO:0007669"/>
    <property type="project" value="UniProtKB-SubCell"/>
</dbReference>
<keyword evidence="3 11" id="KW-0328">Glycosyltransferase</keyword>
<evidence type="ECO:0000256" key="6">
    <source>
        <dbReference type="ARBA" id="ARBA00022960"/>
    </source>
</evidence>
<dbReference type="PANTHER" id="PTHR30400:SF0">
    <property type="entry name" value="BIOSYNTHETIC PEPTIDOGLYCAN TRANSGLYCOSYLASE"/>
    <property type="match status" value="1"/>
</dbReference>
<keyword evidence="2" id="KW-0997">Cell inner membrane</keyword>
<keyword evidence="1 11" id="KW-1003">Cell membrane</keyword>
<dbReference type="RefSeq" id="WP_150087622.1">
    <property type="nucleotide sequence ID" value="NZ_VWSF01000004.1"/>
</dbReference>
<dbReference type="SUPFAM" id="SSF53955">
    <property type="entry name" value="Lysozyme-like"/>
    <property type="match status" value="1"/>
</dbReference>
<dbReference type="GO" id="GO:0009252">
    <property type="term" value="P:peptidoglycan biosynthetic process"/>
    <property type="evidence" value="ECO:0007669"/>
    <property type="project" value="UniProtKB-UniRule"/>
</dbReference>
<evidence type="ECO:0000256" key="3">
    <source>
        <dbReference type="ARBA" id="ARBA00022676"/>
    </source>
</evidence>
<dbReference type="Pfam" id="PF00912">
    <property type="entry name" value="Transgly"/>
    <property type="match status" value="1"/>
</dbReference>
<dbReference type="NCBIfam" id="TIGR02070">
    <property type="entry name" value="mono_pep_trsgly"/>
    <property type="match status" value="1"/>
</dbReference>